<evidence type="ECO:0000256" key="3">
    <source>
        <dbReference type="ARBA" id="ARBA00022771"/>
    </source>
</evidence>
<comment type="caution">
    <text evidence="7">The sequence shown here is derived from an EMBL/GenBank/DDBJ whole genome shotgun (WGS) entry which is preliminary data.</text>
</comment>
<sequence>MTRISGKPIKSRSAPLERIPENAARHPEHHAEYEKDTAAATATAAAKRKVAPSPRTPTPSVADFLEKAKKFANDSAKAKGITKRIMEFIALDDQPFSVVEDVGFRRLIDHIEPRYTIPNRRHFSDVCLPEMYNVVSTNVHELLATDIAALSFTTDIWSSDVSPTSMLSLTAQWIDTDFKLQKIVLHSQEFRGSHTAVAISEAFANMFDTWRIDRSKVHAGSK</sequence>
<gene>
    <name evidence="7" type="ORF">QQF64_023758</name>
</gene>
<evidence type="ECO:0000256" key="2">
    <source>
        <dbReference type="ARBA" id="ARBA00022723"/>
    </source>
</evidence>
<evidence type="ECO:0000256" key="4">
    <source>
        <dbReference type="ARBA" id="ARBA00022833"/>
    </source>
</evidence>
<evidence type="ECO:0000256" key="5">
    <source>
        <dbReference type="ARBA" id="ARBA00023242"/>
    </source>
</evidence>
<evidence type="ECO:0000313" key="8">
    <source>
        <dbReference type="Proteomes" id="UP001558613"/>
    </source>
</evidence>
<dbReference type="SUPFAM" id="SSF140996">
    <property type="entry name" value="Hermes dimerisation domain"/>
    <property type="match status" value="1"/>
</dbReference>
<dbReference type="PANTHER" id="PTHR46481">
    <property type="entry name" value="ZINC FINGER BED DOMAIN-CONTAINING PROTEIN 4"/>
    <property type="match status" value="1"/>
</dbReference>
<evidence type="ECO:0000313" key="7">
    <source>
        <dbReference type="EMBL" id="KAL1277085.1"/>
    </source>
</evidence>
<keyword evidence="4" id="KW-0862">Zinc</keyword>
<evidence type="ECO:0000256" key="1">
    <source>
        <dbReference type="ARBA" id="ARBA00004123"/>
    </source>
</evidence>
<accession>A0ABR3NJH0</accession>
<organism evidence="7 8">
    <name type="scientific">Cirrhinus molitorella</name>
    <name type="common">mud carp</name>
    <dbReference type="NCBI Taxonomy" id="172907"/>
    <lineage>
        <taxon>Eukaryota</taxon>
        <taxon>Metazoa</taxon>
        <taxon>Chordata</taxon>
        <taxon>Craniata</taxon>
        <taxon>Vertebrata</taxon>
        <taxon>Euteleostomi</taxon>
        <taxon>Actinopterygii</taxon>
        <taxon>Neopterygii</taxon>
        <taxon>Teleostei</taxon>
        <taxon>Ostariophysi</taxon>
        <taxon>Cypriniformes</taxon>
        <taxon>Cyprinidae</taxon>
        <taxon>Labeoninae</taxon>
        <taxon>Labeonini</taxon>
        <taxon>Cirrhinus</taxon>
    </lineage>
</organism>
<dbReference type="SUPFAM" id="SSF53098">
    <property type="entry name" value="Ribonuclease H-like"/>
    <property type="match status" value="1"/>
</dbReference>
<keyword evidence="5" id="KW-0539">Nucleus</keyword>
<keyword evidence="8" id="KW-1185">Reference proteome</keyword>
<dbReference type="InterPro" id="IPR052035">
    <property type="entry name" value="ZnF_BED_domain_contain"/>
</dbReference>
<keyword evidence="3" id="KW-0863">Zinc-finger</keyword>
<proteinExistence type="predicted"/>
<feature type="compositionally biased region" description="Basic and acidic residues" evidence="6">
    <location>
        <begin position="18"/>
        <end position="37"/>
    </location>
</feature>
<dbReference type="EMBL" id="JAYMGO010000003">
    <property type="protein sequence ID" value="KAL1277085.1"/>
    <property type="molecule type" value="Genomic_DNA"/>
</dbReference>
<dbReference type="PANTHER" id="PTHR46481:SF10">
    <property type="entry name" value="ZINC FINGER BED DOMAIN-CONTAINING PROTEIN 39"/>
    <property type="match status" value="1"/>
</dbReference>
<evidence type="ECO:0000256" key="6">
    <source>
        <dbReference type="SAM" id="MobiDB-lite"/>
    </source>
</evidence>
<dbReference type="InterPro" id="IPR012337">
    <property type="entry name" value="RNaseH-like_sf"/>
</dbReference>
<keyword evidence="2" id="KW-0479">Metal-binding</keyword>
<name>A0ABR3NJH0_9TELE</name>
<comment type="subcellular location">
    <subcellularLocation>
        <location evidence="1">Nucleus</location>
    </subcellularLocation>
</comment>
<reference evidence="7 8" key="1">
    <citation type="submission" date="2023-09" db="EMBL/GenBank/DDBJ databases">
        <authorList>
            <person name="Wang M."/>
        </authorList>
    </citation>
    <scope>NUCLEOTIDE SEQUENCE [LARGE SCALE GENOMIC DNA]</scope>
    <source>
        <strain evidence="7">GT-2023</strain>
        <tissue evidence="7">Liver</tissue>
    </source>
</reference>
<protein>
    <submittedName>
        <fullName evidence="7">Uncharacterized protein</fullName>
    </submittedName>
</protein>
<dbReference type="Proteomes" id="UP001558613">
    <property type="component" value="Unassembled WGS sequence"/>
</dbReference>
<feature type="region of interest" description="Disordered" evidence="6">
    <location>
        <begin position="1"/>
        <end position="59"/>
    </location>
</feature>